<keyword evidence="1" id="KW-1185">Reference proteome</keyword>
<dbReference type="Proteomes" id="UP000887565">
    <property type="component" value="Unplaced"/>
</dbReference>
<dbReference type="WBParaSite" id="nRc.2.0.1.t09665-RA">
    <property type="protein sequence ID" value="nRc.2.0.1.t09665-RA"/>
    <property type="gene ID" value="nRc.2.0.1.g09665"/>
</dbReference>
<reference evidence="2" key="1">
    <citation type="submission" date="2022-11" db="UniProtKB">
        <authorList>
            <consortium name="WormBaseParasite"/>
        </authorList>
    </citation>
    <scope>IDENTIFICATION</scope>
</reference>
<name>A0A915I8L6_ROMCU</name>
<sequence>MHNKGKPDKIPNTMALSRSQIETLLKCLRKVLQLNATPIDEQTKPLEINEVNIMTLYDYLTVMVGHRQLDICFLVSEKGCLQLRKSVCLRDDTTININSNDRSDELRPLAHTLASFLLWRPSQLGAYNAIA</sequence>
<dbReference type="AlphaFoldDB" id="A0A915I8L6"/>
<accession>A0A915I8L6</accession>
<protein>
    <submittedName>
        <fullName evidence="2">Uncharacterized protein</fullName>
    </submittedName>
</protein>
<evidence type="ECO:0000313" key="1">
    <source>
        <dbReference type="Proteomes" id="UP000887565"/>
    </source>
</evidence>
<evidence type="ECO:0000313" key="2">
    <source>
        <dbReference type="WBParaSite" id="nRc.2.0.1.t09665-RA"/>
    </source>
</evidence>
<organism evidence="1 2">
    <name type="scientific">Romanomermis culicivorax</name>
    <name type="common">Nematode worm</name>
    <dbReference type="NCBI Taxonomy" id="13658"/>
    <lineage>
        <taxon>Eukaryota</taxon>
        <taxon>Metazoa</taxon>
        <taxon>Ecdysozoa</taxon>
        <taxon>Nematoda</taxon>
        <taxon>Enoplea</taxon>
        <taxon>Dorylaimia</taxon>
        <taxon>Mermithida</taxon>
        <taxon>Mermithoidea</taxon>
        <taxon>Mermithidae</taxon>
        <taxon>Romanomermis</taxon>
    </lineage>
</organism>
<proteinExistence type="predicted"/>